<dbReference type="EMBL" id="JAAIYP010000044">
    <property type="protein sequence ID" value="NFV81861.1"/>
    <property type="molecule type" value="Genomic_DNA"/>
</dbReference>
<keyword evidence="2" id="KW-1185">Reference proteome</keyword>
<evidence type="ECO:0000313" key="2">
    <source>
        <dbReference type="Proteomes" id="UP000480684"/>
    </source>
</evidence>
<proteinExistence type="predicted"/>
<gene>
    <name evidence="1" type="ORF">G4223_17250</name>
</gene>
<comment type="caution">
    <text evidence="1">The sequence shown here is derived from an EMBL/GenBank/DDBJ whole genome shotgun (WGS) entry which is preliminary data.</text>
</comment>
<accession>A0A7C9QWK2</accession>
<organism evidence="1 2">
    <name type="scientific">Magnetospirillum aberrantis SpK</name>
    <dbReference type="NCBI Taxonomy" id="908842"/>
    <lineage>
        <taxon>Bacteria</taxon>
        <taxon>Pseudomonadati</taxon>
        <taxon>Pseudomonadota</taxon>
        <taxon>Alphaproteobacteria</taxon>
        <taxon>Rhodospirillales</taxon>
        <taxon>Rhodospirillaceae</taxon>
        <taxon>Magnetospirillum</taxon>
    </lineage>
</organism>
<dbReference type="Proteomes" id="UP000480684">
    <property type="component" value="Unassembled WGS sequence"/>
</dbReference>
<evidence type="ECO:0000313" key="1">
    <source>
        <dbReference type="EMBL" id="NFV81861.1"/>
    </source>
</evidence>
<dbReference type="AlphaFoldDB" id="A0A7C9QWK2"/>
<protein>
    <submittedName>
        <fullName evidence="1">Uncharacterized protein</fullName>
    </submittedName>
</protein>
<name>A0A7C9QWK2_9PROT</name>
<dbReference type="RefSeq" id="WP_163682305.1">
    <property type="nucleotide sequence ID" value="NZ_JAAIYP010000044.1"/>
</dbReference>
<reference evidence="1 2" key="1">
    <citation type="submission" date="2020-02" db="EMBL/GenBank/DDBJ databases">
        <authorList>
            <person name="Dziuba M."/>
            <person name="Kuznetsov B."/>
            <person name="Mardanov A."/>
            <person name="Ravin N."/>
            <person name="Grouzdev D."/>
        </authorList>
    </citation>
    <scope>NUCLEOTIDE SEQUENCE [LARGE SCALE GENOMIC DNA]</scope>
    <source>
        <strain evidence="1 2">SpK</strain>
    </source>
</reference>
<sequence length="127" mass="14246">MQFRERSRVIQVIRTVYDPAIKRGRAEVVARLDKDNPEIDETVRRSCSPAELAELEEFLATRNALLNRETTRAAAQSLAAQMRLAEAFFRTGPNGVAGITAADIYTAWDDLKKAMHKAGYRKAKDGH</sequence>